<dbReference type="GeneID" id="80517643"/>
<evidence type="ECO:0000313" key="1">
    <source>
        <dbReference type="EMBL" id="QKU34330.1"/>
    </source>
</evidence>
<dbReference type="EMBL" id="MF405918">
    <property type="protein sequence ID" value="QKU34330.1"/>
    <property type="molecule type" value="Genomic_DNA"/>
</dbReference>
<dbReference type="KEGG" id="vg:80517643"/>
<sequence>MSEETLYGDIFIIPNSLQIHNDTGTYTYTVDNFKGLQVCFEGWITNSECENWIRHGYSKLNGDYISEYFPVELFMGKREGDTVEIVIFGKKCVLRCAQLPYRYSGNGTIKFEDMLYDLTQSFGGVCSPSYFTPPLSETMQRAMLIVNHERYARSINKDSIDPVKFRYYNNCNEQCKKDTSDITY</sequence>
<reference evidence="1" key="1">
    <citation type="submission" date="2017-06" db="EMBL/GenBank/DDBJ databases">
        <authorList>
            <person name="Assis F.L."/>
            <person name="Abrahao J.S."/>
            <person name="Silva L."/>
            <person name="Khalil J.B."/>
            <person name="Rodrigues R."/>
            <person name="Silva L.S."/>
            <person name="Boratto P."/>
            <person name="Andrade M."/>
            <person name="Kroon E.G."/>
            <person name="Ribeiro B."/>
            <person name="Bergier I."/>
            <person name="Seligmann H."/>
            <person name="Ghigo E."/>
            <person name="Colson P."/>
            <person name="Levasseur A."/>
            <person name="Raoult D."/>
            <person name="Scola B.L."/>
        </authorList>
    </citation>
    <scope>NUCLEOTIDE SEQUENCE</scope>
    <source>
        <strain evidence="1">Deep ocean</strain>
    </source>
</reference>
<reference evidence="1" key="2">
    <citation type="journal article" date="2018" name="Nat. Commun.">
        <title>Tailed giant Tupanvirus possesses the most complete translational apparatus of the known virosphere.</title>
        <authorList>
            <person name="Abrahao J."/>
            <person name="Silva L."/>
            <person name="Silva L.S."/>
            <person name="Khalil J.Y.B."/>
            <person name="Rodrigues R."/>
            <person name="Arantes T."/>
            <person name="Assis F."/>
            <person name="Boratto P."/>
            <person name="Andrade M."/>
            <person name="Kroon E.G."/>
            <person name="Ribeiro B."/>
            <person name="Bergier I."/>
            <person name="Seligmann H."/>
            <person name="Ghigo E."/>
            <person name="Colson P."/>
            <person name="Levasseur A."/>
            <person name="Kroemer G."/>
            <person name="Raoult D."/>
            <person name="La Scola B."/>
        </authorList>
    </citation>
    <scope>NUCLEOTIDE SEQUENCE [LARGE SCALE GENOMIC DNA]</scope>
    <source>
        <strain evidence="1">Deep ocean</strain>
    </source>
</reference>
<proteinExistence type="predicted"/>
<name>A0A6N1NIC4_9VIRU</name>
<organism evidence="1">
    <name type="scientific">Tupanvirus deep ocean</name>
    <dbReference type="NCBI Taxonomy" id="2126984"/>
    <lineage>
        <taxon>Viruses</taxon>
        <taxon>Varidnaviria</taxon>
        <taxon>Bamfordvirae</taxon>
        <taxon>Nucleocytoviricota</taxon>
        <taxon>Megaviricetes</taxon>
        <taxon>Imitervirales</taxon>
        <taxon>Mimiviridae</taxon>
        <taxon>Megamimivirinae</taxon>
        <taxon>Tupanvirus</taxon>
        <taxon>Tupanvirus altamarinense</taxon>
    </lineage>
</organism>
<protein>
    <submittedName>
        <fullName evidence="1">Putative ORFan</fullName>
    </submittedName>
</protein>
<dbReference type="RefSeq" id="YP_010780952.1">
    <property type="nucleotide sequence ID" value="NC_075038.1"/>
</dbReference>
<accession>A0A6N1NIC4</accession>